<accession>A0A6J1C4M7</accession>
<proteinExistence type="inferred from homology"/>
<dbReference type="InterPro" id="IPR029058">
    <property type="entry name" value="AB_hydrolase_fold"/>
</dbReference>
<dbReference type="AlphaFoldDB" id="A0A6J1C4M7"/>
<organism evidence="2 3">
    <name type="scientific">Momordica charantia</name>
    <name type="common">Bitter gourd</name>
    <name type="synonym">Balsam pear</name>
    <dbReference type="NCBI Taxonomy" id="3673"/>
    <lineage>
        <taxon>Eukaryota</taxon>
        <taxon>Viridiplantae</taxon>
        <taxon>Streptophyta</taxon>
        <taxon>Embryophyta</taxon>
        <taxon>Tracheophyta</taxon>
        <taxon>Spermatophyta</taxon>
        <taxon>Magnoliopsida</taxon>
        <taxon>eudicotyledons</taxon>
        <taxon>Gunneridae</taxon>
        <taxon>Pentapetalae</taxon>
        <taxon>rosids</taxon>
        <taxon>fabids</taxon>
        <taxon>Cucurbitales</taxon>
        <taxon>Cucurbitaceae</taxon>
        <taxon>Momordiceae</taxon>
        <taxon>Momordica</taxon>
    </lineage>
</organism>
<dbReference type="RefSeq" id="XP_022136841.1">
    <property type="nucleotide sequence ID" value="XM_022281149.1"/>
</dbReference>
<dbReference type="GO" id="GO:0004185">
    <property type="term" value="F:serine-type carboxypeptidase activity"/>
    <property type="evidence" value="ECO:0007669"/>
    <property type="project" value="InterPro"/>
</dbReference>
<dbReference type="PANTHER" id="PTHR11802">
    <property type="entry name" value="SERINE PROTEASE FAMILY S10 SERINE CARBOXYPEPTIDASE"/>
    <property type="match status" value="1"/>
</dbReference>
<dbReference type="KEGG" id="mcha:111008438"/>
<dbReference type="GO" id="GO:0019748">
    <property type="term" value="P:secondary metabolic process"/>
    <property type="evidence" value="ECO:0007669"/>
    <property type="project" value="TreeGrafter"/>
</dbReference>
<gene>
    <name evidence="3" type="primary">LOC111008438</name>
</gene>
<dbReference type="GeneID" id="111008438"/>
<dbReference type="Pfam" id="PF00450">
    <property type="entry name" value="Peptidase_S10"/>
    <property type="match status" value="1"/>
</dbReference>
<sequence>MRHRTIVYIRYLICGKRKKSDLEGCMENVEKVWWRWDKKRHGDGEQILFALYNGEIDRGERVAASHSGLKYVPGFQGPLPFHLETGSLHSIPEPFLNQLEDQFSKSSCINYIDALPHSWANHEEVRKALHIREGTIKEWIRCNPTLDYDYDIDNAVPYHKNISSQGFRSLIFSGDHDMLVSHLDTQAWIKSLNYSIVDDWRPWFINHQVAGYTKIYSNKMTFTTIKGGGHTAGHTKKESQVMFTWHPRGATSKWSSLQGTRDDHPSLF</sequence>
<comment type="similarity">
    <text evidence="1">Belongs to the peptidase S10 family.</text>
</comment>
<dbReference type="PANTHER" id="PTHR11802:SF29">
    <property type="entry name" value="SERINE CARBOXYPEPTIDASE-LIKE 19"/>
    <property type="match status" value="1"/>
</dbReference>
<name>A0A6J1C4M7_MOMCH</name>
<reference evidence="3" key="1">
    <citation type="submission" date="2025-08" db="UniProtKB">
        <authorList>
            <consortium name="RefSeq"/>
        </authorList>
    </citation>
    <scope>IDENTIFICATION</scope>
    <source>
        <strain evidence="3">OHB3-1</strain>
    </source>
</reference>
<dbReference type="GO" id="GO:0006508">
    <property type="term" value="P:proteolysis"/>
    <property type="evidence" value="ECO:0007669"/>
    <property type="project" value="InterPro"/>
</dbReference>
<dbReference type="Gene3D" id="3.40.50.1820">
    <property type="entry name" value="alpha/beta hydrolase"/>
    <property type="match status" value="1"/>
</dbReference>
<evidence type="ECO:0000256" key="1">
    <source>
        <dbReference type="ARBA" id="ARBA00009431"/>
    </source>
</evidence>
<keyword evidence="2" id="KW-1185">Reference proteome</keyword>
<protein>
    <submittedName>
        <fullName evidence="3">Serine carboxypeptidase-like 52</fullName>
    </submittedName>
</protein>
<dbReference type="SUPFAM" id="SSF53474">
    <property type="entry name" value="alpha/beta-Hydrolases"/>
    <property type="match status" value="1"/>
</dbReference>
<dbReference type="InterPro" id="IPR001563">
    <property type="entry name" value="Peptidase_S10"/>
</dbReference>
<evidence type="ECO:0000313" key="3">
    <source>
        <dbReference type="RefSeq" id="XP_022136841.1"/>
    </source>
</evidence>
<dbReference type="Proteomes" id="UP000504603">
    <property type="component" value="Unplaced"/>
</dbReference>
<dbReference type="GO" id="GO:0016747">
    <property type="term" value="F:acyltransferase activity, transferring groups other than amino-acyl groups"/>
    <property type="evidence" value="ECO:0007669"/>
    <property type="project" value="TreeGrafter"/>
</dbReference>
<dbReference type="OrthoDB" id="735686at2759"/>
<evidence type="ECO:0000313" key="2">
    <source>
        <dbReference type="Proteomes" id="UP000504603"/>
    </source>
</evidence>